<accession>A0A9N8VDE5</accession>
<evidence type="ECO:0000313" key="9">
    <source>
        <dbReference type="EMBL" id="CAG8446400.1"/>
    </source>
</evidence>
<keyword evidence="8" id="KW-0413">Isomerase</keyword>
<dbReference type="GO" id="GO:0005739">
    <property type="term" value="C:mitochondrion"/>
    <property type="evidence" value="ECO:0007669"/>
    <property type="project" value="TreeGrafter"/>
</dbReference>
<evidence type="ECO:0000256" key="1">
    <source>
        <dbReference type="ARBA" id="ARBA00004275"/>
    </source>
</evidence>
<gene>
    <name evidence="9" type="ORF">AGERDE_LOCUS1443</name>
</gene>
<dbReference type="InterPro" id="IPR029045">
    <property type="entry name" value="ClpP/crotonase-like_dom_sf"/>
</dbReference>
<evidence type="ECO:0000256" key="3">
    <source>
        <dbReference type="ARBA" id="ARBA00005254"/>
    </source>
</evidence>
<dbReference type="OrthoDB" id="14970at2759"/>
<dbReference type="FunFam" id="3.90.226.10:FF:000024">
    <property type="entry name" value="Delta3,5-delta2,4-dienoyl-CoA isomerase"/>
    <property type="match status" value="1"/>
</dbReference>
<dbReference type="PANTHER" id="PTHR43149">
    <property type="entry name" value="ENOYL-COA HYDRATASE"/>
    <property type="match status" value="1"/>
</dbReference>
<keyword evidence="7" id="KW-0576">Peroxisome</keyword>
<evidence type="ECO:0000256" key="8">
    <source>
        <dbReference type="ARBA" id="ARBA00023235"/>
    </source>
</evidence>
<evidence type="ECO:0000256" key="4">
    <source>
        <dbReference type="ARBA" id="ARBA00022832"/>
    </source>
</evidence>
<dbReference type="Pfam" id="PF00378">
    <property type="entry name" value="ECH_1"/>
    <property type="match status" value="1"/>
</dbReference>
<dbReference type="CDD" id="cd06558">
    <property type="entry name" value="crotonase-like"/>
    <property type="match status" value="1"/>
</dbReference>
<dbReference type="Gene3D" id="3.90.226.10">
    <property type="entry name" value="2-enoyl-CoA Hydratase, Chain A, domain 1"/>
    <property type="match status" value="1"/>
</dbReference>
<dbReference type="SUPFAM" id="SSF52096">
    <property type="entry name" value="ClpP/crotonase"/>
    <property type="match status" value="1"/>
</dbReference>
<keyword evidence="5" id="KW-0007">Acetylation</keyword>
<keyword evidence="10" id="KW-1185">Reference proteome</keyword>
<evidence type="ECO:0000256" key="6">
    <source>
        <dbReference type="ARBA" id="ARBA00023098"/>
    </source>
</evidence>
<dbReference type="InterPro" id="IPR045002">
    <property type="entry name" value="Ech1-like"/>
</dbReference>
<evidence type="ECO:0000256" key="7">
    <source>
        <dbReference type="ARBA" id="ARBA00023140"/>
    </source>
</evidence>
<dbReference type="GO" id="GO:0005777">
    <property type="term" value="C:peroxisome"/>
    <property type="evidence" value="ECO:0007669"/>
    <property type="project" value="UniProtKB-SubCell"/>
</dbReference>
<dbReference type="GO" id="GO:0006631">
    <property type="term" value="P:fatty acid metabolic process"/>
    <property type="evidence" value="ECO:0007669"/>
    <property type="project" value="UniProtKB-KW"/>
</dbReference>
<keyword evidence="6" id="KW-0443">Lipid metabolism</keyword>
<reference evidence="9" key="1">
    <citation type="submission" date="2021-06" db="EMBL/GenBank/DDBJ databases">
        <authorList>
            <person name="Kallberg Y."/>
            <person name="Tangrot J."/>
            <person name="Rosling A."/>
        </authorList>
    </citation>
    <scope>NUCLEOTIDE SEQUENCE</scope>
    <source>
        <strain evidence="9">MT106</strain>
    </source>
</reference>
<dbReference type="PANTHER" id="PTHR43149:SF1">
    <property type="entry name" value="DELTA(3,5)-DELTA(2,4)-DIENOYL-COA ISOMERASE, MITOCHONDRIAL"/>
    <property type="match status" value="1"/>
</dbReference>
<evidence type="ECO:0000313" key="10">
    <source>
        <dbReference type="Proteomes" id="UP000789831"/>
    </source>
</evidence>
<sequence>MVEYTFETLNVTRLDDYLLHVELNRPKKLNALNETVWQELKACFTQVKHDSEVRAVVISGAGKIFTAGIDLFEIPLVGLNTSETDPARSSHMTRLNILRLQDSFNSIEQCDKPVIAIVHSHCVGGGVDMITACDIRYCSKDATFSVKEVDLGLAADVGTLQRLPKVIGNDSFVREVCLTGRNFSSEEALTFGLVNKILPTKEDAFAEGLKTAKIIASKSPVAVLGTKHLLNYSREHSTSEGLNYTAVWNSAMLNTKDIGEATKGFFEKKQPKFSKL</sequence>
<proteinExistence type="inferred from homology"/>
<evidence type="ECO:0000256" key="5">
    <source>
        <dbReference type="ARBA" id="ARBA00022990"/>
    </source>
</evidence>
<name>A0A9N8VDE5_9GLOM</name>
<dbReference type="InterPro" id="IPR014748">
    <property type="entry name" value="Enoyl-CoA_hydra_C"/>
</dbReference>
<keyword evidence="4" id="KW-0276">Fatty acid metabolism</keyword>
<comment type="caution">
    <text evidence="9">The sequence shown here is derived from an EMBL/GenBank/DDBJ whole genome shotgun (WGS) entry which is preliminary data.</text>
</comment>
<dbReference type="Gene3D" id="1.10.12.10">
    <property type="entry name" value="Lyase 2-enoyl-coa Hydratase, Chain A, domain 2"/>
    <property type="match status" value="1"/>
</dbReference>
<dbReference type="FunFam" id="1.10.12.10:FF:000004">
    <property type="entry name" value="Delta3,5-delta2,4-dienoyl-CoA isomerase"/>
    <property type="match status" value="1"/>
</dbReference>
<evidence type="ECO:0000256" key="2">
    <source>
        <dbReference type="ARBA" id="ARBA00005005"/>
    </source>
</evidence>
<comment type="similarity">
    <text evidence="3">Belongs to the enoyl-CoA hydratase/isomerase family.</text>
</comment>
<comment type="pathway">
    <text evidence="2">Lipid metabolism; fatty acid beta-oxidation.</text>
</comment>
<comment type="subcellular location">
    <subcellularLocation>
        <location evidence="1">Peroxisome</location>
    </subcellularLocation>
</comment>
<dbReference type="Proteomes" id="UP000789831">
    <property type="component" value="Unassembled WGS sequence"/>
</dbReference>
<dbReference type="AlphaFoldDB" id="A0A9N8VDE5"/>
<organism evidence="9 10">
    <name type="scientific">Ambispora gerdemannii</name>
    <dbReference type="NCBI Taxonomy" id="144530"/>
    <lineage>
        <taxon>Eukaryota</taxon>
        <taxon>Fungi</taxon>
        <taxon>Fungi incertae sedis</taxon>
        <taxon>Mucoromycota</taxon>
        <taxon>Glomeromycotina</taxon>
        <taxon>Glomeromycetes</taxon>
        <taxon>Archaeosporales</taxon>
        <taxon>Ambisporaceae</taxon>
        <taxon>Ambispora</taxon>
    </lineage>
</organism>
<dbReference type="GO" id="GO:0051750">
    <property type="term" value="F:delta(3,5)-delta(2,4)-dienoyl-CoA isomerase activity"/>
    <property type="evidence" value="ECO:0007669"/>
    <property type="project" value="TreeGrafter"/>
</dbReference>
<protein>
    <submittedName>
        <fullName evidence="9">5662_t:CDS:1</fullName>
    </submittedName>
</protein>
<dbReference type="InterPro" id="IPR001753">
    <property type="entry name" value="Enoyl-CoA_hydra/iso"/>
</dbReference>
<dbReference type="EMBL" id="CAJVPL010000098">
    <property type="protein sequence ID" value="CAG8446400.1"/>
    <property type="molecule type" value="Genomic_DNA"/>
</dbReference>
<dbReference type="NCBIfam" id="NF004794">
    <property type="entry name" value="PRK06142.1"/>
    <property type="match status" value="1"/>
</dbReference>